<dbReference type="AlphaFoldDB" id="K9VLW7"/>
<dbReference type="HOGENOM" id="CLU_2808294_0_0_3"/>
<proteinExistence type="predicted"/>
<accession>K9VLW7</accession>
<gene>
    <name evidence="1" type="ORF">Osc7112_4795</name>
</gene>
<protein>
    <submittedName>
        <fullName evidence="1">Uncharacterized protein</fullName>
    </submittedName>
</protein>
<dbReference type="Proteomes" id="UP000010478">
    <property type="component" value="Chromosome"/>
</dbReference>
<evidence type="ECO:0000313" key="2">
    <source>
        <dbReference type="Proteomes" id="UP000010478"/>
    </source>
</evidence>
<dbReference type="KEGG" id="oni:Osc7112_4795"/>
<sequence length="67" mass="7712">MKAAQLEIGVLRLSCCGALLLRGRRKESEVRSQNQCFYEYEMLPSDIAVLKRTVEDLNSVWCVYART</sequence>
<reference evidence="1 2" key="1">
    <citation type="submission" date="2012-05" db="EMBL/GenBank/DDBJ databases">
        <title>Finished chromosome of genome of Oscillatoria sp. PCC 7112.</title>
        <authorList>
            <consortium name="US DOE Joint Genome Institute"/>
            <person name="Gugger M."/>
            <person name="Coursin T."/>
            <person name="Rippka R."/>
            <person name="Tandeau De Marsac N."/>
            <person name="Huntemann M."/>
            <person name="Wei C.-L."/>
            <person name="Han J."/>
            <person name="Detter J.C."/>
            <person name="Han C."/>
            <person name="Tapia R."/>
            <person name="Davenport K."/>
            <person name="Daligault H."/>
            <person name="Erkkila T."/>
            <person name="Gu W."/>
            <person name="Munk A.C.C."/>
            <person name="Teshima H."/>
            <person name="Xu Y."/>
            <person name="Chain P."/>
            <person name="Chen A."/>
            <person name="Krypides N."/>
            <person name="Mavromatis K."/>
            <person name="Markowitz V."/>
            <person name="Szeto E."/>
            <person name="Ivanova N."/>
            <person name="Mikhailova N."/>
            <person name="Ovchinnikova G."/>
            <person name="Pagani I."/>
            <person name="Pati A."/>
            <person name="Goodwin L."/>
            <person name="Peters L."/>
            <person name="Pitluck S."/>
            <person name="Woyke T."/>
            <person name="Kerfeld C."/>
        </authorList>
    </citation>
    <scope>NUCLEOTIDE SEQUENCE [LARGE SCALE GENOMIC DNA]</scope>
    <source>
        <strain evidence="1 2">PCC 7112</strain>
    </source>
</reference>
<keyword evidence="2" id="KW-1185">Reference proteome</keyword>
<evidence type="ECO:0000313" key="1">
    <source>
        <dbReference type="EMBL" id="AFZ09073.1"/>
    </source>
</evidence>
<organism evidence="1 2">
    <name type="scientific">Phormidium nigroviride PCC 7112</name>
    <dbReference type="NCBI Taxonomy" id="179408"/>
    <lineage>
        <taxon>Bacteria</taxon>
        <taxon>Bacillati</taxon>
        <taxon>Cyanobacteriota</taxon>
        <taxon>Cyanophyceae</taxon>
        <taxon>Oscillatoriophycideae</taxon>
        <taxon>Oscillatoriales</taxon>
        <taxon>Oscillatoriaceae</taxon>
        <taxon>Phormidium</taxon>
    </lineage>
</organism>
<dbReference type="EMBL" id="CP003614">
    <property type="protein sequence ID" value="AFZ09073.1"/>
    <property type="molecule type" value="Genomic_DNA"/>
</dbReference>
<name>K9VLW7_9CYAN</name>